<evidence type="ECO:0000313" key="2">
    <source>
        <dbReference type="EMBL" id="GAL67903.1"/>
    </source>
</evidence>
<organism evidence="2 4">
    <name type="scientific">Jejuia pallidilutea</name>
    <dbReference type="NCBI Taxonomy" id="504487"/>
    <lineage>
        <taxon>Bacteria</taxon>
        <taxon>Pseudomonadati</taxon>
        <taxon>Bacteroidota</taxon>
        <taxon>Flavobacteriia</taxon>
        <taxon>Flavobacteriales</taxon>
        <taxon>Flavobacteriaceae</taxon>
        <taxon>Jejuia</taxon>
    </lineage>
</organism>
<dbReference type="STRING" id="504487.JCM19538_1337"/>
<name>A0A090VV96_9FLAO</name>
<gene>
    <name evidence="3" type="ORF">CLV33_11511</name>
    <name evidence="2" type="ORF">JCM19301_2815</name>
</gene>
<sequence length="170" mass="18599">MKKLGPIILGFIIGAVLTYLFCPRQTEDMHTIDTKIKVPKDTISVAEATKLFKNWKQNNATEIDSTLEVEGSRKKTTNVGWSLSEVRNYLDYAEATSDSLGFKMTGISVYMGNYGKNANPKLKNRNTLFIVPTGSKKLSKASALNITLQDDGIIPITPLNHGGGGTGEYP</sequence>
<keyword evidence="1" id="KW-0812">Transmembrane</keyword>
<dbReference type="RefSeq" id="WP_052415137.1">
    <property type="nucleotide sequence ID" value="NZ_BBNR01000014.1"/>
</dbReference>
<comment type="caution">
    <text evidence="2">The sequence shown here is derived from an EMBL/GenBank/DDBJ whole genome shotgun (WGS) entry which is preliminary data.</text>
</comment>
<evidence type="ECO:0000313" key="5">
    <source>
        <dbReference type="Proteomes" id="UP000251545"/>
    </source>
</evidence>
<feature type="transmembrane region" description="Helical" evidence="1">
    <location>
        <begin position="6"/>
        <end position="22"/>
    </location>
</feature>
<accession>A0A090VV96</accession>
<reference evidence="2 4" key="1">
    <citation type="journal article" date="2014" name="Genome Announc.">
        <title>Draft Genome Sequence of Marine Flavobacterium Jejuia pallidilutea Strain 11shimoA1 and Pigmentation Mutants.</title>
        <authorList>
            <person name="Takatani N."/>
            <person name="Nakanishi M."/>
            <person name="Meirelles P."/>
            <person name="Mino S."/>
            <person name="Suda W."/>
            <person name="Oshima K."/>
            <person name="Hattori M."/>
            <person name="Ohkuma M."/>
            <person name="Hosokawa M."/>
            <person name="Miyashita K."/>
            <person name="Thompson F.L."/>
            <person name="Niwa A."/>
            <person name="Sawabe T."/>
            <person name="Sawabe T."/>
        </authorList>
    </citation>
    <scope>NUCLEOTIDE SEQUENCE [LARGE SCALE GENOMIC DNA]</scope>
    <source>
        <strain evidence="2 4">JCM 19301</strain>
    </source>
</reference>
<keyword evidence="1" id="KW-0472">Membrane</keyword>
<dbReference type="AlphaFoldDB" id="A0A090VV96"/>
<dbReference type="Proteomes" id="UP000029641">
    <property type="component" value="Unassembled WGS sequence"/>
</dbReference>
<dbReference type="EMBL" id="BBNR01000014">
    <property type="protein sequence ID" value="GAL67903.1"/>
    <property type="molecule type" value="Genomic_DNA"/>
</dbReference>
<dbReference type="Proteomes" id="UP000251545">
    <property type="component" value="Unassembled WGS sequence"/>
</dbReference>
<protein>
    <submittedName>
        <fullName evidence="2">Uncharacterized protein</fullName>
    </submittedName>
</protein>
<evidence type="ECO:0000256" key="1">
    <source>
        <dbReference type="SAM" id="Phobius"/>
    </source>
</evidence>
<dbReference type="EMBL" id="PVEO01000015">
    <property type="protein sequence ID" value="PQV45045.1"/>
    <property type="molecule type" value="Genomic_DNA"/>
</dbReference>
<proteinExistence type="predicted"/>
<dbReference type="OrthoDB" id="1440507at2"/>
<reference evidence="3 5" key="2">
    <citation type="submission" date="2018-02" db="EMBL/GenBank/DDBJ databases">
        <title>Genomic Encyclopedia of Archaeal and Bacterial Type Strains, Phase II (KMG-II): from individual species to whole genera.</title>
        <authorList>
            <person name="Goeker M."/>
        </authorList>
    </citation>
    <scope>NUCLEOTIDE SEQUENCE [LARGE SCALE GENOMIC DNA]</scope>
    <source>
        <strain evidence="3 5">DSM 21165</strain>
    </source>
</reference>
<evidence type="ECO:0000313" key="4">
    <source>
        <dbReference type="Proteomes" id="UP000029641"/>
    </source>
</evidence>
<keyword evidence="1" id="KW-1133">Transmembrane helix</keyword>
<evidence type="ECO:0000313" key="3">
    <source>
        <dbReference type="EMBL" id="PQV45045.1"/>
    </source>
</evidence>